<dbReference type="Gene3D" id="1.10.540.10">
    <property type="entry name" value="Acyl-CoA dehydrogenase/oxidase, N-terminal domain"/>
    <property type="match status" value="1"/>
</dbReference>
<evidence type="ECO:0000313" key="8">
    <source>
        <dbReference type="EMBL" id="CUH99399.1"/>
    </source>
</evidence>
<sequence>MLDIAFDKGDSPLAASIGKAGQTWNSSAEPPAPDCPRWQALSETGLFRLACDRDKPFAERNIGIIHAMERLGEECRDGGFTFAVATHLASTLTALDRFASAELRAEVLPDLVAGRRIGAHAISEAEAGSDALAMTTTARRDGPDYVLDGDKAFVTNGPIADVFVIYARTAGTGAGSVSAFLVDRDTPGLTVAGAKPLVGLKTSMNGPLQLRGCRVPASRLIGREGAGFMVLSHVMKQEILYSFMANVGQMKHTLARCVRHVRRRRQFDRPIGDFQAVSHRIANMKMRYEISRQCILTAAARQARNKDVTSDVAIAKIYVSEALLANAIDAVHLHGGVGYLEETGLGEGVADALAAPIYSGTNDIQRGRIAAMMGVGS</sequence>
<dbReference type="CDD" id="cd00567">
    <property type="entry name" value="ACAD"/>
    <property type="match status" value="1"/>
</dbReference>
<name>A0A0P1H8M4_9RHOB</name>
<feature type="domain" description="Acyl-CoA dehydrogenase/oxidase C-terminal" evidence="6">
    <location>
        <begin position="225"/>
        <end position="372"/>
    </location>
</feature>
<evidence type="ECO:0000256" key="2">
    <source>
        <dbReference type="ARBA" id="ARBA00009347"/>
    </source>
</evidence>
<dbReference type="STRING" id="1396826.PHA8399_01518"/>
<dbReference type="InterPro" id="IPR006091">
    <property type="entry name" value="Acyl-CoA_Oxase/DH_mid-dom"/>
</dbReference>
<dbReference type="EMBL" id="CYSR01000015">
    <property type="protein sequence ID" value="CUH99399.1"/>
    <property type="molecule type" value="Genomic_DNA"/>
</dbReference>
<dbReference type="InterPro" id="IPR036250">
    <property type="entry name" value="AcylCo_DH-like_C"/>
</dbReference>
<dbReference type="PANTHER" id="PTHR43884:SF12">
    <property type="entry name" value="ISOVALERYL-COA DEHYDROGENASE, MITOCHONDRIAL-RELATED"/>
    <property type="match status" value="1"/>
</dbReference>
<keyword evidence="4 5" id="KW-0274">FAD</keyword>
<dbReference type="Gene3D" id="1.20.140.10">
    <property type="entry name" value="Butyryl-CoA Dehydrogenase, subunit A, domain 3"/>
    <property type="match status" value="1"/>
</dbReference>
<dbReference type="InterPro" id="IPR009100">
    <property type="entry name" value="AcylCoA_DH/oxidase_NM_dom_sf"/>
</dbReference>
<comment type="cofactor">
    <cofactor evidence="1 5">
        <name>FAD</name>
        <dbReference type="ChEBI" id="CHEBI:57692"/>
    </cofactor>
</comment>
<feature type="domain" description="Acyl-CoA oxidase/dehydrogenase middle" evidence="7">
    <location>
        <begin position="120"/>
        <end position="211"/>
    </location>
</feature>
<dbReference type="Proteomes" id="UP000051326">
    <property type="component" value="Unassembled WGS sequence"/>
</dbReference>
<evidence type="ECO:0000256" key="4">
    <source>
        <dbReference type="ARBA" id="ARBA00022827"/>
    </source>
</evidence>
<reference evidence="8 9" key="1">
    <citation type="submission" date="2015-09" db="EMBL/GenBank/DDBJ databases">
        <authorList>
            <consortium name="Swine Surveillance"/>
        </authorList>
    </citation>
    <scope>NUCLEOTIDE SEQUENCE [LARGE SCALE GENOMIC DNA]</scope>
    <source>
        <strain evidence="8 9">CECT 8399</strain>
    </source>
</reference>
<evidence type="ECO:0000313" key="9">
    <source>
        <dbReference type="Proteomes" id="UP000051326"/>
    </source>
</evidence>
<dbReference type="PANTHER" id="PTHR43884">
    <property type="entry name" value="ACYL-COA DEHYDROGENASE"/>
    <property type="match status" value="1"/>
</dbReference>
<dbReference type="SUPFAM" id="SSF56645">
    <property type="entry name" value="Acyl-CoA dehydrogenase NM domain-like"/>
    <property type="match status" value="1"/>
</dbReference>
<dbReference type="InterPro" id="IPR009075">
    <property type="entry name" value="AcylCo_DH/oxidase_C"/>
</dbReference>
<keyword evidence="5 8" id="KW-0560">Oxidoreductase</keyword>
<evidence type="ECO:0000259" key="7">
    <source>
        <dbReference type="Pfam" id="PF02770"/>
    </source>
</evidence>
<protein>
    <submittedName>
        <fullName evidence="8">Acyl-CoA dehydrogenase</fullName>
        <ecNumber evidence="8">1.3.99.-</ecNumber>
    </submittedName>
</protein>
<dbReference type="SUPFAM" id="SSF47203">
    <property type="entry name" value="Acyl-CoA dehydrogenase C-terminal domain-like"/>
    <property type="match status" value="1"/>
</dbReference>
<dbReference type="EC" id="1.3.99.-" evidence="8"/>
<dbReference type="PROSITE" id="PS00072">
    <property type="entry name" value="ACYL_COA_DH_1"/>
    <property type="match status" value="1"/>
</dbReference>
<comment type="similarity">
    <text evidence="2 5">Belongs to the acyl-CoA dehydrogenase family.</text>
</comment>
<dbReference type="RefSeq" id="WP_082649488.1">
    <property type="nucleotide sequence ID" value="NZ_CP041159.1"/>
</dbReference>
<dbReference type="GO" id="GO:0050660">
    <property type="term" value="F:flavin adenine dinucleotide binding"/>
    <property type="evidence" value="ECO:0007669"/>
    <property type="project" value="InterPro"/>
</dbReference>
<dbReference type="GO" id="GO:0003995">
    <property type="term" value="F:acyl-CoA dehydrogenase activity"/>
    <property type="evidence" value="ECO:0007669"/>
    <property type="project" value="InterPro"/>
</dbReference>
<proteinExistence type="inferred from homology"/>
<dbReference type="InterPro" id="IPR037069">
    <property type="entry name" value="AcylCoA_DH/ox_N_sf"/>
</dbReference>
<keyword evidence="3 5" id="KW-0285">Flavoprotein</keyword>
<dbReference type="InterPro" id="IPR006089">
    <property type="entry name" value="Acyl-CoA_DH_CS"/>
</dbReference>
<dbReference type="Pfam" id="PF02770">
    <property type="entry name" value="Acyl-CoA_dh_M"/>
    <property type="match status" value="1"/>
</dbReference>
<gene>
    <name evidence="8" type="primary">mmgC_2</name>
    <name evidence="8" type="ORF">PHA8399_01518</name>
</gene>
<evidence type="ECO:0000256" key="1">
    <source>
        <dbReference type="ARBA" id="ARBA00001974"/>
    </source>
</evidence>
<dbReference type="Pfam" id="PF00441">
    <property type="entry name" value="Acyl-CoA_dh_1"/>
    <property type="match status" value="1"/>
</dbReference>
<dbReference type="AlphaFoldDB" id="A0A0P1H8M4"/>
<evidence type="ECO:0000256" key="3">
    <source>
        <dbReference type="ARBA" id="ARBA00022630"/>
    </source>
</evidence>
<evidence type="ECO:0000259" key="6">
    <source>
        <dbReference type="Pfam" id="PF00441"/>
    </source>
</evidence>
<accession>A0A0P1H8M4</accession>
<evidence type="ECO:0000256" key="5">
    <source>
        <dbReference type="RuleBase" id="RU362125"/>
    </source>
</evidence>
<organism evidence="8 9">
    <name type="scientific">Leisingera aquaemixtae</name>
    <dbReference type="NCBI Taxonomy" id="1396826"/>
    <lineage>
        <taxon>Bacteria</taxon>
        <taxon>Pseudomonadati</taxon>
        <taxon>Pseudomonadota</taxon>
        <taxon>Alphaproteobacteria</taxon>
        <taxon>Rhodobacterales</taxon>
        <taxon>Roseobacteraceae</taxon>
        <taxon>Leisingera</taxon>
    </lineage>
</organism>
<dbReference type="InterPro" id="IPR046373">
    <property type="entry name" value="Acyl-CoA_Oxase/DH_mid-dom_sf"/>
</dbReference>
<dbReference type="Gene3D" id="2.40.110.10">
    <property type="entry name" value="Butyryl-CoA Dehydrogenase, subunit A, domain 2"/>
    <property type="match status" value="1"/>
</dbReference>